<dbReference type="InterPro" id="IPR039420">
    <property type="entry name" value="WalR-like"/>
</dbReference>
<dbReference type="SMART" id="SM00448">
    <property type="entry name" value="REC"/>
    <property type="match status" value="1"/>
</dbReference>
<keyword evidence="2" id="KW-0805">Transcription regulation</keyword>
<evidence type="ECO:0000256" key="2">
    <source>
        <dbReference type="ARBA" id="ARBA00023015"/>
    </source>
</evidence>
<comment type="caution">
    <text evidence="8">The sequence shown here is derived from an EMBL/GenBank/DDBJ whole genome shotgun (WGS) entry which is preliminary data.</text>
</comment>
<dbReference type="PRINTS" id="PR00038">
    <property type="entry name" value="HTHLUXR"/>
</dbReference>
<dbReference type="GO" id="GO:0003677">
    <property type="term" value="F:DNA binding"/>
    <property type="evidence" value="ECO:0007669"/>
    <property type="project" value="UniProtKB-KW"/>
</dbReference>
<dbReference type="SUPFAM" id="SSF52172">
    <property type="entry name" value="CheY-like"/>
    <property type="match status" value="1"/>
</dbReference>
<dbReference type="Proteomes" id="UP000587527">
    <property type="component" value="Unassembled WGS sequence"/>
</dbReference>
<dbReference type="Pfam" id="PF00196">
    <property type="entry name" value="GerE"/>
    <property type="match status" value="1"/>
</dbReference>
<feature type="domain" description="Response regulatory" evidence="7">
    <location>
        <begin position="3"/>
        <end position="123"/>
    </location>
</feature>
<keyword evidence="3 8" id="KW-0238">DNA-binding</keyword>
<evidence type="ECO:0000259" key="7">
    <source>
        <dbReference type="PROSITE" id="PS50110"/>
    </source>
</evidence>
<evidence type="ECO:0000256" key="1">
    <source>
        <dbReference type="ARBA" id="ARBA00022553"/>
    </source>
</evidence>
<feature type="domain" description="HTH luxR-type" evidence="6">
    <location>
        <begin position="144"/>
        <end position="209"/>
    </location>
</feature>
<dbReference type="SUPFAM" id="SSF46894">
    <property type="entry name" value="C-terminal effector domain of the bipartite response regulators"/>
    <property type="match status" value="1"/>
</dbReference>
<dbReference type="InterPro" id="IPR058245">
    <property type="entry name" value="NreC/VraR/RcsB-like_REC"/>
</dbReference>
<dbReference type="InterPro" id="IPR001789">
    <property type="entry name" value="Sig_transdc_resp-reg_receiver"/>
</dbReference>
<organism evidence="8 9">
    <name type="scientific">Allocatelliglobosispora scoriae</name>
    <dbReference type="NCBI Taxonomy" id="643052"/>
    <lineage>
        <taxon>Bacteria</taxon>
        <taxon>Bacillati</taxon>
        <taxon>Actinomycetota</taxon>
        <taxon>Actinomycetes</taxon>
        <taxon>Micromonosporales</taxon>
        <taxon>Micromonosporaceae</taxon>
        <taxon>Allocatelliglobosispora</taxon>
    </lineage>
</organism>
<name>A0A841BL13_9ACTN</name>
<evidence type="ECO:0000259" key="6">
    <source>
        <dbReference type="PROSITE" id="PS50043"/>
    </source>
</evidence>
<dbReference type="GO" id="GO:0006355">
    <property type="term" value="P:regulation of DNA-templated transcription"/>
    <property type="evidence" value="ECO:0007669"/>
    <property type="project" value="InterPro"/>
</dbReference>
<dbReference type="Gene3D" id="3.40.50.2300">
    <property type="match status" value="1"/>
</dbReference>
<evidence type="ECO:0000313" key="9">
    <source>
        <dbReference type="Proteomes" id="UP000587527"/>
    </source>
</evidence>
<dbReference type="AlphaFoldDB" id="A0A841BL13"/>
<dbReference type="InterPro" id="IPR011006">
    <property type="entry name" value="CheY-like_superfamily"/>
</dbReference>
<protein>
    <submittedName>
        <fullName evidence="8">DNA-binding NarL/FixJ family response regulator</fullName>
    </submittedName>
</protein>
<dbReference type="PROSITE" id="PS00622">
    <property type="entry name" value="HTH_LUXR_1"/>
    <property type="match status" value="1"/>
</dbReference>
<dbReference type="PANTHER" id="PTHR43214">
    <property type="entry name" value="TWO-COMPONENT RESPONSE REGULATOR"/>
    <property type="match status" value="1"/>
</dbReference>
<dbReference type="Gene3D" id="1.10.10.10">
    <property type="entry name" value="Winged helix-like DNA-binding domain superfamily/Winged helix DNA-binding domain"/>
    <property type="match status" value="1"/>
</dbReference>
<accession>A0A841BL13</accession>
<feature type="modified residue" description="4-aspartylphosphate" evidence="5">
    <location>
        <position position="53"/>
    </location>
</feature>
<evidence type="ECO:0000313" key="8">
    <source>
        <dbReference type="EMBL" id="MBB5867500.1"/>
    </source>
</evidence>
<sequence>MMRVVIAEDMVLLRDGIARMLTADGIDVVAQVGDVAALLSAVDEHRPDLAVIDIRMPPTFTDEGARAALRLRDTHPDLAILVLSNIVEPELALTLATEHPARFGYLLKDRVLDTADFLQTLRRVAEGGTAIDASIIDRLMGTAGNSRLNSLSAREREVLSWLAQGLTNAAIGRRLHVSERTVDAHLRSVFVKLDLAPSADENRRVRAALSWLGQDGTRDPVAS</sequence>
<reference evidence="8 9" key="1">
    <citation type="submission" date="2020-08" db="EMBL/GenBank/DDBJ databases">
        <title>Sequencing the genomes of 1000 actinobacteria strains.</title>
        <authorList>
            <person name="Klenk H.-P."/>
        </authorList>
    </citation>
    <scope>NUCLEOTIDE SEQUENCE [LARGE SCALE GENOMIC DNA]</scope>
    <source>
        <strain evidence="8 9">DSM 45362</strain>
    </source>
</reference>
<dbReference type="PROSITE" id="PS50043">
    <property type="entry name" value="HTH_LUXR_2"/>
    <property type="match status" value="1"/>
</dbReference>
<evidence type="ECO:0000256" key="3">
    <source>
        <dbReference type="ARBA" id="ARBA00023125"/>
    </source>
</evidence>
<keyword evidence="1 5" id="KW-0597">Phosphoprotein</keyword>
<dbReference type="InterPro" id="IPR000792">
    <property type="entry name" value="Tscrpt_reg_LuxR_C"/>
</dbReference>
<dbReference type="EMBL" id="JACHMN010000001">
    <property type="protein sequence ID" value="MBB5867500.1"/>
    <property type="molecule type" value="Genomic_DNA"/>
</dbReference>
<dbReference type="PANTHER" id="PTHR43214:SF24">
    <property type="entry name" value="TRANSCRIPTIONAL REGULATORY PROTEIN NARL-RELATED"/>
    <property type="match status" value="1"/>
</dbReference>
<evidence type="ECO:0000256" key="5">
    <source>
        <dbReference type="PROSITE-ProRule" id="PRU00169"/>
    </source>
</evidence>
<evidence type="ECO:0000256" key="4">
    <source>
        <dbReference type="ARBA" id="ARBA00023163"/>
    </source>
</evidence>
<dbReference type="PROSITE" id="PS50110">
    <property type="entry name" value="RESPONSE_REGULATORY"/>
    <property type="match status" value="1"/>
</dbReference>
<proteinExistence type="predicted"/>
<keyword evidence="9" id="KW-1185">Reference proteome</keyword>
<dbReference type="InterPro" id="IPR036388">
    <property type="entry name" value="WH-like_DNA-bd_sf"/>
</dbReference>
<dbReference type="Pfam" id="PF00072">
    <property type="entry name" value="Response_reg"/>
    <property type="match status" value="1"/>
</dbReference>
<dbReference type="CDD" id="cd17535">
    <property type="entry name" value="REC_NarL-like"/>
    <property type="match status" value="1"/>
</dbReference>
<dbReference type="CDD" id="cd06170">
    <property type="entry name" value="LuxR_C_like"/>
    <property type="match status" value="1"/>
</dbReference>
<keyword evidence="4" id="KW-0804">Transcription</keyword>
<dbReference type="SMART" id="SM00421">
    <property type="entry name" value="HTH_LUXR"/>
    <property type="match status" value="1"/>
</dbReference>
<dbReference type="InterPro" id="IPR016032">
    <property type="entry name" value="Sig_transdc_resp-reg_C-effctor"/>
</dbReference>
<dbReference type="GO" id="GO:0000160">
    <property type="term" value="P:phosphorelay signal transduction system"/>
    <property type="evidence" value="ECO:0007669"/>
    <property type="project" value="InterPro"/>
</dbReference>
<gene>
    <name evidence="8" type="ORF">F4553_000879</name>
</gene>